<feature type="region of interest" description="Disordered" evidence="7">
    <location>
        <begin position="1"/>
        <end position="68"/>
    </location>
</feature>
<proteinExistence type="inferred from homology"/>
<dbReference type="InterPro" id="IPR000047">
    <property type="entry name" value="HTH_motif"/>
</dbReference>
<comment type="subcellular location">
    <subcellularLocation>
        <location evidence="5 6">Nucleus</location>
    </subcellularLocation>
</comment>
<feature type="domain" description="Homeobox" evidence="8">
    <location>
        <begin position="82"/>
        <end position="142"/>
    </location>
</feature>
<evidence type="ECO:0000256" key="4">
    <source>
        <dbReference type="ARBA" id="ARBA00023242"/>
    </source>
</evidence>
<accession>A0AAV7P4X3</accession>
<evidence type="ECO:0000256" key="5">
    <source>
        <dbReference type="PROSITE-ProRule" id="PRU00108"/>
    </source>
</evidence>
<dbReference type="SMART" id="SM00389">
    <property type="entry name" value="HOX"/>
    <property type="match status" value="1"/>
</dbReference>
<evidence type="ECO:0000313" key="10">
    <source>
        <dbReference type="Proteomes" id="UP001066276"/>
    </source>
</evidence>
<dbReference type="GO" id="GO:0005634">
    <property type="term" value="C:nucleus"/>
    <property type="evidence" value="ECO:0007669"/>
    <property type="project" value="UniProtKB-SubCell"/>
</dbReference>
<dbReference type="Gene3D" id="1.10.10.60">
    <property type="entry name" value="Homeodomain-like"/>
    <property type="match status" value="1"/>
</dbReference>
<dbReference type="PROSITE" id="PS50071">
    <property type="entry name" value="HOMEOBOX_2"/>
    <property type="match status" value="1"/>
</dbReference>
<evidence type="ECO:0000256" key="2">
    <source>
        <dbReference type="ARBA" id="ARBA00023125"/>
    </source>
</evidence>
<dbReference type="PANTHER" id="PTHR24327:SF72">
    <property type="entry name" value="HOMEOBOX PROTEIN NANOG"/>
    <property type="match status" value="1"/>
</dbReference>
<dbReference type="InterPro" id="IPR050460">
    <property type="entry name" value="Distal-less_Homeobox_TF"/>
</dbReference>
<gene>
    <name evidence="9" type="ORF">NDU88_000839</name>
</gene>
<dbReference type="InterPro" id="IPR009057">
    <property type="entry name" value="Homeodomain-like_sf"/>
</dbReference>
<dbReference type="Pfam" id="PF00046">
    <property type="entry name" value="Homeodomain"/>
    <property type="match status" value="1"/>
</dbReference>
<dbReference type="GO" id="GO:0000981">
    <property type="term" value="F:DNA-binding transcription factor activity, RNA polymerase II-specific"/>
    <property type="evidence" value="ECO:0007669"/>
    <property type="project" value="InterPro"/>
</dbReference>
<name>A0AAV7P4X3_PLEWA</name>
<comment type="caution">
    <text evidence="9">The sequence shown here is derived from an EMBL/GenBank/DDBJ whole genome shotgun (WGS) entry which is preliminary data.</text>
</comment>
<sequence length="284" mass="32129">MNTHLTVDGYQPYPLRASTPLSSWAEGPPYPPGPEKGDSALEVQPYASSVPETPLYSPPDSATSPEVEAPAQWALDEAKSPKKKAKTRTCFTQEQLAALNHRFLAQQYLSPLQTREMAASLGLTCKQVKTWFQNRRMKFKRCQKDTVWMDKTHWLSQGGSWPGGGTDIPQLLPQGYPAHQPSGTVQRVASHPYQNYAGVPYPHQMLPEDRAARQQGESLQQSQVYQPAMDMYQNYSAMEYPSTWKGDGYNYASAPHYPFGNPYNYCQQKQLPYNHQLRRPNIKS</sequence>
<dbReference type="CDD" id="cd00086">
    <property type="entry name" value="homeodomain"/>
    <property type="match status" value="1"/>
</dbReference>
<evidence type="ECO:0000256" key="3">
    <source>
        <dbReference type="ARBA" id="ARBA00023155"/>
    </source>
</evidence>
<protein>
    <recommendedName>
        <fullName evidence="8">Homeobox domain-containing protein</fullName>
    </recommendedName>
</protein>
<keyword evidence="10" id="KW-1185">Reference proteome</keyword>
<feature type="DNA-binding region" description="Homeobox" evidence="5">
    <location>
        <begin position="84"/>
        <end position="143"/>
    </location>
</feature>
<dbReference type="PROSITE" id="PS00027">
    <property type="entry name" value="HOMEOBOX_1"/>
    <property type="match status" value="1"/>
</dbReference>
<dbReference type="PANTHER" id="PTHR24327">
    <property type="entry name" value="HOMEOBOX PROTEIN"/>
    <property type="match status" value="1"/>
</dbReference>
<dbReference type="InterPro" id="IPR017970">
    <property type="entry name" value="Homeobox_CS"/>
</dbReference>
<keyword evidence="2 5" id="KW-0238">DNA-binding</keyword>
<dbReference type="EMBL" id="JANPWB010000011">
    <property type="protein sequence ID" value="KAJ1122347.1"/>
    <property type="molecule type" value="Genomic_DNA"/>
</dbReference>
<evidence type="ECO:0000313" key="9">
    <source>
        <dbReference type="EMBL" id="KAJ1122347.1"/>
    </source>
</evidence>
<evidence type="ECO:0000256" key="7">
    <source>
        <dbReference type="SAM" id="MobiDB-lite"/>
    </source>
</evidence>
<dbReference type="AlphaFoldDB" id="A0AAV7P4X3"/>
<organism evidence="9 10">
    <name type="scientific">Pleurodeles waltl</name>
    <name type="common">Iberian ribbed newt</name>
    <dbReference type="NCBI Taxonomy" id="8319"/>
    <lineage>
        <taxon>Eukaryota</taxon>
        <taxon>Metazoa</taxon>
        <taxon>Chordata</taxon>
        <taxon>Craniata</taxon>
        <taxon>Vertebrata</taxon>
        <taxon>Euteleostomi</taxon>
        <taxon>Amphibia</taxon>
        <taxon>Batrachia</taxon>
        <taxon>Caudata</taxon>
        <taxon>Salamandroidea</taxon>
        <taxon>Salamandridae</taxon>
        <taxon>Pleurodelinae</taxon>
        <taxon>Pleurodeles</taxon>
    </lineage>
</organism>
<dbReference type="Proteomes" id="UP001066276">
    <property type="component" value="Chromosome 7"/>
</dbReference>
<dbReference type="PRINTS" id="PR00031">
    <property type="entry name" value="HTHREPRESSR"/>
</dbReference>
<dbReference type="GO" id="GO:0000978">
    <property type="term" value="F:RNA polymerase II cis-regulatory region sequence-specific DNA binding"/>
    <property type="evidence" value="ECO:0007669"/>
    <property type="project" value="TreeGrafter"/>
</dbReference>
<keyword evidence="4 5" id="KW-0539">Nucleus</keyword>
<dbReference type="SUPFAM" id="SSF46689">
    <property type="entry name" value="Homeodomain-like"/>
    <property type="match status" value="1"/>
</dbReference>
<comment type="similarity">
    <text evidence="1">Belongs to the distal-less homeobox family.</text>
</comment>
<dbReference type="InterPro" id="IPR001356">
    <property type="entry name" value="HD"/>
</dbReference>
<keyword evidence="3 5" id="KW-0371">Homeobox</keyword>
<reference evidence="9" key="1">
    <citation type="journal article" date="2022" name="bioRxiv">
        <title>Sequencing and chromosome-scale assembly of the giantPleurodeles waltlgenome.</title>
        <authorList>
            <person name="Brown T."/>
            <person name="Elewa A."/>
            <person name="Iarovenko S."/>
            <person name="Subramanian E."/>
            <person name="Araus A.J."/>
            <person name="Petzold A."/>
            <person name="Susuki M."/>
            <person name="Suzuki K.-i.T."/>
            <person name="Hayashi T."/>
            <person name="Toyoda A."/>
            <person name="Oliveira C."/>
            <person name="Osipova E."/>
            <person name="Leigh N.D."/>
            <person name="Simon A."/>
            <person name="Yun M.H."/>
        </authorList>
    </citation>
    <scope>NUCLEOTIDE SEQUENCE</scope>
    <source>
        <strain evidence="9">20211129_DDA</strain>
        <tissue evidence="9">Liver</tissue>
    </source>
</reference>
<evidence type="ECO:0000256" key="6">
    <source>
        <dbReference type="RuleBase" id="RU000682"/>
    </source>
</evidence>
<evidence type="ECO:0000259" key="8">
    <source>
        <dbReference type="PROSITE" id="PS50071"/>
    </source>
</evidence>
<evidence type="ECO:0000256" key="1">
    <source>
        <dbReference type="ARBA" id="ARBA00007916"/>
    </source>
</evidence>